<accession>A0ABP3WIZ6</accession>
<keyword evidence="1" id="KW-0443">Lipid metabolism</keyword>
<dbReference type="InterPro" id="IPR002641">
    <property type="entry name" value="PNPLA_dom"/>
</dbReference>
<proteinExistence type="predicted"/>
<gene>
    <name evidence="3" type="ORF">GCM10009111_28150</name>
</gene>
<dbReference type="RefSeq" id="WP_343818269.1">
    <property type="nucleotide sequence ID" value="NZ_BAAAFA010000010.1"/>
</dbReference>
<keyword evidence="4" id="KW-1185">Reference proteome</keyword>
<comment type="caution">
    <text evidence="3">The sequence shown here is derived from an EMBL/GenBank/DDBJ whole genome shotgun (WGS) entry which is preliminary data.</text>
</comment>
<name>A0ABP3WIZ6_9GAMM</name>
<dbReference type="EMBL" id="BAAAFA010000010">
    <property type="protein sequence ID" value="GAA0821332.1"/>
    <property type="molecule type" value="Genomic_DNA"/>
</dbReference>
<protein>
    <recommendedName>
        <fullName evidence="2">PNPLA domain-containing protein</fullName>
    </recommendedName>
</protein>
<organism evidence="3 4">
    <name type="scientific">Colwellia asteriadis</name>
    <dbReference type="NCBI Taxonomy" id="517723"/>
    <lineage>
        <taxon>Bacteria</taxon>
        <taxon>Pseudomonadati</taxon>
        <taxon>Pseudomonadota</taxon>
        <taxon>Gammaproteobacteria</taxon>
        <taxon>Alteromonadales</taxon>
        <taxon>Colwelliaceae</taxon>
        <taxon>Colwellia</taxon>
    </lineage>
</organism>
<feature type="domain" description="PNPLA" evidence="2">
    <location>
        <begin position="61"/>
        <end position="243"/>
    </location>
</feature>
<dbReference type="Proteomes" id="UP001500021">
    <property type="component" value="Unassembled WGS sequence"/>
</dbReference>
<dbReference type="InterPro" id="IPR016035">
    <property type="entry name" value="Acyl_Trfase/lysoPLipase"/>
</dbReference>
<evidence type="ECO:0000259" key="2">
    <source>
        <dbReference type="Pfam" id="PF01734"/>
    </source>
</evidence>
<evidence type="ECO:0000256" key="1">
    <source>
        <dbReference type="ARBA" id="ARBA00023098"/>
    </source>
</evidence>
<dbReference type="Pfam" id="PF01734">
    <property type="entry name" value="Patatin"/>
    <property type="match status" value="1"/>
</dbReference>
<evidence type="ECO:0000313" key="3">
    <source>
        <dbReference type="EMBL" id="GAA0821332.1"/>
    </source>
</evidence>
<sequence>MLDIYAGKSAKKALLTHGFTPHLFTHFLGASGGPKWFTLFGLDKYIFSEFFNNTNMANAAPLNIVGSSAGAFRAACFAQKNPVAAIERLAYSYAHTEYSTKPTANEISTKAVTIVDHIFGEHGAQEVINNKQLKAHFIVSQCRGLTGYESKLAQGAGLLASMTLNKINRKFLALQYQRYVFKAPSSNINIVDPHNIPSHYHNLSLANIKSALLASGSIPMVMSGVKSITNLPNYTYRDGGIIDYHFDFTLEDAQTVSVNESPALTLYPHFNSMPKAGWFDKSSKRGVSQKSYDNTVLLVPSARFIQSLPYQKIPDRNDFTQMDAKTRIQYWLTVLSETERLAQALHDLLEKQDWSKVKLIEA</sequence>
<evidence type="ECO:0000313" key="4">
    <source>
        <dbReference type="Proteomes" id="UP001500021"/>
    </source>
</evidence>
<reference evidence="4" key="1">
    <citation type="journal article" date="2019" name="Int. J. Syst. Evol. Microbiol.">
        <title>The Global Catalogue of Microorganisms (GCM) 10K type strain sequencing project: providing services to taxonomists for standard genome sequencing and annotation.</title>
        <authorList>
            <consortium name="The Broad Institute Genomics Platform"/>
            <consortium name="The Broad Institute Genome Sequencing Center for Infectious Disease"/>
            <person name="Wu L."/>
            <person name="Ma J."/>
        </authorList>
    </citation>
    <scope>NUCLEOTIDE SEQUENCE [LARGE SCALE GENOMIC DNA]</scope>
    <source>
        <strain evidence="4">JCM 15608</strain>
    </source>
</reference>
<dbReference type="SUPFAM" id="SSF52151">
    <property type="entry name" value="FabD/lysophospholipase-like"/>
    <property type="match status" value="1"/>
</dbReference>